<evidence type="ECO:0000256" key="3">
    <source>
        <dbReference type="ARBA" id="ARBA00029814"/>
    </source>
</evidence>
<evidence type="ECO:0000256" key="4">
    <source>
        <dbReference type="ARBA" id="ARBA00031552"/>
    </source>
</evidence>
<evidence type="ECO:0000313" key="8">
    <source>
        <dbReference type="EMBL" id="KAF2015899.1"/>
    </source>
</evidence>
<dbReference type="RefSeq" id="XP_033384238.1">
    <property type="nucleotide sequence ID" value="XM_033527932.1"/>
</dbReference>
<proteinExistence type="predicted"/>
<feature type="compositionally biased region" description="Acidic residues" evidence="6">
    <location>
        <begin position="619"/>
        <end position="629"/>
    </location>
</feature>
<keyword evidence="9" id="KW-1185">Reference proteome</keyword>
<dbReference type="Pfam" id="PF01902">
    <property type="entry name" value="Diphthami_syn_2"/>
    <property type="match status" value="1"/>
</dbReference>
<dbReference type="EC" id="6.3.1.14" evidence="1"/>
<dbReference type="SUPFAM" id="SSF52402">
    <property type="entry name" value="Adenine nucleotide alpha hydrolases-like"/>
    <property type="match status" value="1"/>
</dbReference>
<dbReference type="GO" id="GO:0017178">
    <property type="term" value="F:diphthine-ammonia ligase activity"/>
    <property type="evidence" value="ECO:0007669"/>
    <property type="project" value="UniProtKB-EC"/>
</dbReference>
<dbReference type="InterPro" id="IPR035959">
    <property type="entry name" value="RutC-like_sf"/>
</dbReference>
<sequence>MASDGNTGSVKEQPHNKVPSQQLHQQPQGPPLNVIALISGGKDSLFSILHCLANGHNVVALANLHPPKHQSPNGTLSEDEEGDDLNSYMYQTVGHTVIPLYSQALNLPLYRQEILGTAVNTSRDYSAHSLTASQSSSPTSTSSDETESLIPLLRKVMAAHPSANAISTGAILSTYQRTRVESVALRLGLVPLSYLWQYPLLPPYSQCGLLRDMVTVGQDSRIIKVASGGLDASFVWEDVAAERTIKRMQRAMARFGENGDGAILGEGGEFETLAVDGPGVLWKGRIEIEEDGVVTGEGGNVVFRGKNQRVVQKEENDERRGLEDLRMPDVWDDEFKSVLDALTLSINDTPTVTISPRPSPSCTITLPINTIYTTPSTLTLSNFSNPPSTSPAAPSTQLLKILETVTTMLFNHNLTPSSISHTTLILRHISLFAPLNELYASIFPSPNPPSRVTVACGDSLPPGIDVMLSAIVPYHHAEERRGLHVQSRSYWAPANIGPYSQAICSPLPSRPWEARGAEVVYVAGQIPLVPSTMEPPPPSPTRGHFAKETTLALQHLWRIGRAMEVRWWAAGVAYISSPQSSTTCLSDEEVSARVRVAQNAWRSIHEMYLRNRTSTSDSDSNDEDEDVDPWDARNKPGAGVSMDDTTFRAPIPDPDAVVRRGCREEEVEIPPCFVVQVAELPRSVSVEWHSTGIARGKVEPFPDGSVAVVGTGTTFFAVEVGIDGDGGGWEEMAHRVKGLEHGTLYVADGADSADFGPEERFGELQWVPCQRVWGRDGREVSAVVVGRVSVDDRGSID</sequence>
<evidence type="ECO:0000256" key="1">
    <source>
        <dbReference type="ARBA" id="ARBA00012089"/>
    </source>
</evidence>
<organism evidence="8 9">
    <name type="scientific">Aaosphaeria arxii CBS 175.79</name>
    <dbReference type="NCBI Taxonomy" id="1450172"/>
    <lineage>
        <taxon>Eukaryota</taxon>
        <taxon>Fungi</taxon>
        <taxon>Dikarya</taxon>
        <taxon>Ascomycota</taxon>
        <taxon>Pezizomycotina</taxon>
        <taxon>Dothideomycetes</taxon>
        <taxon>Pleosporomycetidae</taxon>
        <taxon>Pleosporales</taxon>
        <taxon>Pleosporales incertae sedis</taxon>
        <taxon>Aaosphaeria</taxon>
    </lineage>
</organism>
<dbReference type="CDD" id="cd06156">
    <property type="entry name" value="eu_AANH_C_2"/>
    <property type="match status" value="1"/>
</dbReference>
<dbReference type="PANTHER" id="PTHR12196">
    <property type="entry name" value="DOMAIN OF UNKNOWN FUNCTION 71 DUF71 -CONTAINING PROTEIN"/>
    <property type="match status" value="1"/>
</dbReference>
<feature type="region of interest" description="Disordered" evidence="6">
    <location>
        <begin position="612"/>
        <end position="652"/>
    </location>
</feature>
<evidence type="ECO:0000256" key="6">
    <source>
        <dbReference type="SAM" id="MobiDB-lite"/>
    </source>
</evidence>
<feature type="domain" description="Diphthamide synthase" evidence="7">
    <location>
        <begin position="143"/>
        <end position="290"/>
    </location>
</feature>
<dbReference type="GeneID" id="54285329"/>
<evidence type="ECO:0000256" key="2">
    <source>
        <dbReference type="ARBA" id="ARBA00018426"/>
    </source>
</evidence>
<dbReference type="PANTHER" id="PTHR12196:SF2">
    <property type="entry name" value="DIPHTHINE--AMMONIA LIGASE"/>
    <property type="match status" value="1"/>
</dbReference>
<dbReference type="CDD" id="cd06155">
    <property type="entry name" value="eu_AANH_C_1"/>
    <property type="match status" value="1"/>
</dbReference>
<dbReference type="OrthoDB" id="686384at2759"/>
<dbReference type="GO" id="GO:0017183">
    <property type="term" value="P:protein histidyl modification to diphthamide"/>
    <property type="evidence" value="ECO:0007669"/>
    <property type="project" value="TreeGrafter"/>
</dbReference>
<keyword evidence="8" id="KW-0378">Hydrolase</keyword>
<dbReference type="InterPro" id="IPR030662">
    <property type="entry name" value="DPH6/MJ0570"/>
</dbReference>
<dbReference type="Gene3D" id="3.30.1330.40">
    <property type="entry name" value="RutC-like"/>
    <property type="match status" value="2"/>
</dbReference>
<comment type="catalytic activity">
    <reaction evidence="5">
        <text>diphthine-[translation elongation factor 2] + NH4(+) + ATP = diphthamide-[translation elongation factor 2] + AMP + diphosphate + H(+)</text>
        <dbReference type="Rhea" id="RHEA:19753"/>
        <dbReference type="Rhea" id="RHEA-COMP:10172"/>
        <dbReference type="Rhea" id="RHEA-COMP:10174"/>
        <dbReference type="ChEBI" id="CHEBI:15378"/>
        <dbReference type="ChEBI" id="CHEBI:16692"/>
        <dbReference type="ChEBI" id="CHEBI:28938"/>
        <dbReference type="ChEBI" id="CHEBI:30616"/>
        <dbReference type="ChEBI" id="CHEBI:33019"/>
        <dbReference type="ChEBI" id="CHEBI:82696"/>
        <dbReference type="ChEBI" id="CHEBI:456215"/>
        <dbReference type="EC" id="6.3.1.14"/>
    </reaction>
</comment>
<reference evidence="8" key="1">
    <citation type="journal article" date="2020" name="Stud. Mycol.">
        <title>101 Dothideomycetes genomes: a test case for predicting lifestyles and emergence of pathogens.</title>
        <authorList>
            <person name="Haridas S."/>
            <person name="Albert R."/>
            <person name="Binder M."/>
            <person name="Bloem J."/>
            <person name="Labutti K."/>
            <person name="Salamov A."/>
            <person name="Andreopoulos B."/>
            <person name="Baker S."/>
            <person name="Barry K."/>
            <person name="Bills G."/>
            <person name="Bluhm B."/>
            <person name="Cannon C."/>
            <person name="Castanera R."/>
            <person name="Culley D."/>
            <person name="Daum C."/>
            <person name="Ezra D."/>
            <person name="Gonzalez J."/>
            <person name="Henrissat B."/>
            <person name="Kuo A."/>
            <person name="Liang C."/>
            <person name="Lipzen A."/>
            <person name="Lutzoni F."/>
            <person name="Magnuson J."/>
            <person name="Mondo S."/>
            <person name="Nolan M."/>
            <person name="Ohm R."/>
            <person name="Pangilinan J."/>
            <person name="Park H.-J."/>
            <person name="Ramirez L."/>
            <person name="Alfaro M."/>
            <person name="Sun H."/>
            <person name="Tritt A."/>
            <person name="Yoshinaga Y."/>
            <person name="Zwiers L.-H."/>
            <person name="Turgeon B."/>
            <person name="Goodwin S."/>
            <person name="Spatafora J."/>
            <person name="Crous P."/>
            <person name="Grigoriev I."/>
        </authorList>
    </citation>
    <scope>NUCLEOTIDE SEQUENCE</scope>
    <source>
        <strain evidence="8">CBS 175.79</strain>
    </source>
</reference>
<dbReference type="AlphaFoldDB" id="A0A6A5XSM3"/>
<evidence type="ECO:0000256" key="5">
    <source>
        <dbReference type="ARBA" id="ARBA00048108"/>
    </source>
</evidence>
<gene>
    <name evidence="8" type="ORF">BU24DRAFT_422211</name>
</gene>
<feature type="region of interest" description="Disordered" evidence="6">
    <location>
        <begin position="1"/>
        <end position="29"/>
    </location>
</feature>
<dbReference type="EMBL" id="ML978069">
    <property type="protein sequence ID" value="KAF2015899.1"/>
    <property type="molecule type" value="Genomic_DNA"/>
</dbReference>
<dbReference type="InterPro" id="IPR014729">
    <property type="entry name" value="Rossmann-like_a/b/a_fold"/>
</dbReference>
<dbReference type="GO" id="GO:0016787">
    <property type="term" value="F:hydrolase activity"/>
    <property type="evidence" value="ECO:0007669"/>
    <property type="project" value="UniProtKB-KW"/>
</dbReference>
<accession>A0A6A5XSM3</accession>
<name>A0A6A5XSM3_9PLEO</name>
<evidence type="ECO:0000313" key="9">
    <source>
        <dbReference type="Proteomes" id="UP000799778"/>
    </source>
</evidence>
<dbReference type="SUPFAM" id="SSF55298">
    <property type="entry name" value="YjgF-like"/>
    <property type="match status" value="2"/>
</dbReference>
<dbReference type="Proteomes" id="UP000799778">
    <property type="component" value="Unassembled WGS sequence"/>
</dbReference>
<evidence type="ECO:0000259" key="7">
    <source>
        <dbReference type="Pfam" id="PF01902"/>
    </source>
</evidence>
<dbReference type="NCBIfam" id="TIGR00290">
    <property type="entry name" value="MJ0570_dom"/>
    <property type="match status" value="1"/>
</dbReference>
<dbReference type="CDD" id="cd01994">
    <property type="entry name" value="AANH_PF0828-like"/>
    <property type="match status" value="1"/>
</dbReference>
<dbReference type="Gene3D" id="3.40.50.620">
    <property type="entry name" value="HUPs"/>
    <property type="match status" value="1"/>
</dbReference>
<dbReference type="FunFam" id="3.40.50.620:FF:000145">
    <property type="entry name" value="ATP-binding domain containing protein"/>
    <property type="match status" value="1"/>
</dbReference>
<dbReference type="InterPro" id="IPR002761">
    <property type="entry name" value="Diphthami_syn_dom"/>
</dbReference>
<dbReference type="Gene3D" id="3.90.1490.10">
    <property type="entry name" value="putative n-type atp pyrophosphatase, domain 2"/>
    <property type="match status" value="1"/>
</dbReference>
<feature type="compositionally biased region" description="Polar residues" evidence="6">
    <location>
        <begin position="1"/>
        <end position="10"/>
    </location>
</feature>
<protein>
    <recommendedName>
        <fullName evidence="2">Diphthine--ammonia ligase</fullName>
        <ecNumber evidence="1">6.3.1.14</ecNumber>
    </recommendedName>
    <alternativeName>
        <fullName evidence="3">Diphthamide synthase</fullName>
    </alternativeName>
    <alternativeName>
        <fullName evidence="4">Diphthamide synthetase</fullName>
    </alternativeName>
</protein>